<keyword evidence="3" id="KW-1003">Cell membrane</keyword>
<evidence type="ECO:0000313" key="12">
    <source>
        <dbReference type="EMBL" id="KFJ08179.1"/>
    </source>
</evidence>
<dbReference type="OrthoDB" id="9806127at2"/>
<keyword evidence="4 9" id="KW-0812">Transmembrane</keyword>
<feature type="transmembrane region" description="Helical" evidence="9">
    <location>
        <begin position="285"/>
        <end position="303"/>
    </location>
</feature>
<dbReference type="STRING" id="356829.BITS_0511"/>
<evidence type="ECO:0000256" key="6">
    <source>
        <dbReference type="ARBA" id="ARBA00022840"/>
    </source>
</evidence>
<keyword evidence="13" id="KW-1185">Reference proteome</keyword>
<evidence type="ECO:0000256" key="7">
    <source>
        <dbReference type="ARBA" id="ARBA00022989"/>
    </source>
</evidence>
<dbReference type="InterPro" id="IPR011527">
    <property type="entry name" value="ABC1_TM_dom"/>
</dbReference>
<evidence type="ECO:0000256" key="8">
    <source>
        <dbReference type="ARBA" id="ARBA00023136"/>
    </source>
</evidence>
<dbReference type="PANTHER" id="PTHR24221:SF654">
    <property type="entry name" value="ATP-BINDING CASSETTE SUB-FAMILY B MEMBER 6"/>
    <property type="match status" value="1"/>
</dbReference>
<dbReference type="EMBL" id="JGZU01000003">
    <property type="protein sequence ID" value="KFJ08179.1"/>
    <property type="molecule type" value="Genomic_DNA"/>
</dbReference>
<reference evidence="12 13" key="1">
    <citation type="submission" date="2014-03" db="EMBL/GenBank/DDBJ databases">
        <title>Genomics of Bifidobacteria.</title>
        <authorList>
            <person name="Ventura M."/>
            <person name="Milani C."/>
            <person name="Lugli G.A."/>
        </authorList>
    </citation>
    <scope>NUCLEOTIDE SEQUENCE [LARGE SCALE GENOMIC DNA]</scope>
    <source>
        <strain evidence="12 13">JCM 13495</strain>
    </source>
</reference>
<organism evidence="12 13">
    <name type="scientific">Bifidobacterium tsurumiense</name>
    <dbReference type="NCBI Taxonomy" id="356829"/>
    <lineage>
        <taxon>Bacteria</taxon>
        <taxon>Bacillati</taxon>
        <taxon>Actinomycetota</taxon>
        <taxon>Actinomycetes</taxon>
        <taxon>Bifidobacteriales</taxon>
        <taxon>Bifidobacteriaceae</taxon>
        <taxon>Bifidobacterium</taxon>
    </lineage>
</organism>
<evidence type="ECO:0000256" key="1">
    <source>
        <dbReference type="ARBA" id="ARBA00004651"/>
    </source>
</evidence>
<dbReference type="InterPro" id="IPR003439">
    <property type="entry name" value="ABC_transporter-like_ATP-bd"/>
</dbReference>
<dbReference type="Pfam" id="PF00005">
    <property type="entry name" value="ABC_tran"/>
    <property type="match status" value="2"/>
</dbReference>
<sequence>MVDKRLFKLAPGTGRLVFVKTVCLWVSLLADIAFSCALVWGLGNVLLHMGMVPRPLSDSWSVALPVIPDNIGLIAAVCVLCAVVKYAATRLAARAGSEASERVKAALRETLYRKMISLGPSYSQRVRTSDIVQSAGEGIEQIQSFFELFLPQLFFSIAAPITLFAFLLPVNGPAATVLLICAPLIVIIVGMVAMRASRMFRKYWGKYTDMGAAFLDNVQGLETLKTFDADDHAAVVMDEKAEEFRVMTMKVLQIQLRSLSAMDLVAYGGAAAGIGVAIWQVSTGSLGIAEALLIVLLSASFFLPLRQLGSYFHVAMNGMTSTKRIFALLDTPEPQHGSLRLPALGDGLTVEFDHLGFTYGEHVGKEGHDGNVNASIRKDDAESAISNEHAALHDLSFMAYPGTLTAIVGVSGSGKSTAASLLSGSLVGYSGSLSLTYPIWHESKKLELRDIDEPSLHAAVTLVGAQSHLFQGTVRENLLMADPGASDETMWKALKAARIDDVVQASGQGLDMAISSGGENLSGGQRQRLAIARALLHNSPIMLFDEATSSVDVESEEKILDAIRELARNKTVLMITHRIANAVNADQVVVFEDGKVIETGTHQQLLVADGAYARMYRTQRSVEEIHAERSDMESKTPVTESVEAPRDRHYTADAADSKLVAADVAKDELSRGRGENESGSNSKIVSRLLGQVRPLTRYMVAASAAGTLGHLSATMLPVFGIIAVLAYMGYPVWSMNATAAITGMAVCAILRGAMRYLEQYMNHNVAFRLLALFRSKAFAALRRLAPAKLTGKGKGDLIALITTDVELLEIFFAHTISPVVIATVSTAAYAVLLLSLNPWMAFALLVSHVLIGVVLPRVFAGWVRNVGAQLRGDASKLDDLMLDDMRGLDEIIHFGQGETRVQSIIRGTKELWKRRIRLSNWIGRASGVSSILVMASTSASIVIALLCIASGSSEPANIASVVLFASSFGPVLALSALPGNLTQTFAAARRLFALLDEQPAIEEQGALKPGYDGMSMHDVRFGYGLSETSGHTIAESLVLNGFSLDVPARGILGLKAPSGSGKSTVLRLLMRYWDPQEGVIVLSGQPLPEVDAHHRRQLQTMMSQETYLFDGTIRDNLLIADAHADDEQLRTALEQASVLDLVDSLPQGLDTQVGELGGRMSEGERQRIGLARMFLRHADLMLFDEPTSRLDALNEAVILASLRHLADEQDVAMVLVSHRDSTMRIADKVSRV</sequence>
<dbReference type="CDD" id="cd03228">
    <property type="entry name" value="ABCC_MRP_Like"/>
    <property type="match status" value="1"/>
</dbReference>
<dbReference type="InterPro" id="IPR039421">
    <property type="entry name" value="Type_1_exporter"/>
</dbReference>
<dbReference type="RefSeq" id="WP_026642839.1">
    <property type="nucleotide sequence ID" value="NZ_JGZU01000003.1"/>
</dbReference>
<evidence type="ECO:0000256" key="3">
    <source>
        <dbReference type="ARBA" id="ARBA00022475"/>
    </source>
</evidence>
<keyword evidence="12" id="KW-0378">Hydrolase</keyword>
<keyword evidence="6 12" id="KW-0067">ATP-binding</keyword>
<dbReference type="Gene3D" id="1.20.1560.10">
    <property type="entry name" value="ABC transporter type 1, transmembrane domain"/>
    <property type="match status" value="2"/>
</dbReference>
<accession>A0A087EK78</accession>
<evidence type="ECO:0000256" key="5">
    <source>
        <dbReference type="ARBA" id="ARBA00022741"/>
    </source>
</evidence>
<feature type="transmembrane region" description="Helical" evidence="9">
    <location>
        <begin position="62"/>
        <end position="84"/>
    </location>
</feature>
<feature type="transmembrane region" description="Helical" evidence="9">
    <location>
        <begin position="698"/>
        <end position="727"/>
    </location>
</feature>
<feature type="transmembrane region" description="Helical" evidence="9">
    <location>
        <begin position="810"/>
        <end position="833"/>
    </location>
</feature>
<keyword evidence="2" id="KW-0813">Transport</keyword>
<feature type="domain" description="ABC transporter" evidence="10">
    <location>
        <begin position="376"/>
        <end position="618"/>
    </location>
</feature>
<feature type="transmembrane region" description="Helical" evidence="9">
    <location>
        <begin position="733"/>
        <end position="753"/>
    </location>
</feature>
<keyword evidence="7 9" id="KW-1133">Transmembrane helix</keyword>
<dbReference type="EC" id="3.6.3.44" evidence="12"/>
<dbReference type="InterPro" id="IPR017871">
    <property type="entry name" value="ABC_transporter-like_CS"/>
</dbReference>
<dbReference type="GO" id="GO:0005886">
    <property type="term" value="C:plasma membrane"/>
    <property type="evidence" value="ECO:0007669"/>
    <property type="project" value="UniProtKB-SubCell"/>
</dbReference>
<feature type="transmembrane region" description="Helical" evidence="9">
    <location>
        <begin position="921"/>
        <end position="946"/>
    </location>
</feature>
<dbReference type="SMART" id="SM00382">
    <property type="entry name" value="AAA"/>
    <property type="match status" value="2"/>
</dbReference>
<dbReference type="eggNOG" id="COG4988">
    <property type="taxonomic scope" value="Bacteria"/>
</dbReference>
<dbReference type="PANTHER" id="PTHR24221">
    <property type="entry name" value="ATP-BINDING CASSETTE SUB-FAMILY B"/>
    <property type="match status" value="1"/>
</dbReference>
<evidence type="ECO:0000259" key="10">
    <source>
        <dbReference type="PROSITE" id="PS50893"/>
    </source>
</evidence>
<dbReference type="PROSITE" id="PS50893">
    <property type="entry name" value="ABC_TRANSPORTER_2"/>
    <property type="match status" value="2"/>
</dbReference>
<evidence type="ECO:0000256" key="4">
    <source>
        <dbReference type="ARBA" id="ARBA00022692"/>
    </source>
</evidence>
<dbReference type="CDD" id="cd18781">
    <property type="entry name" value="ABC_6TM_AarD_CydDC_like"/>
    <property type="match status" value="1"/>
</dbReference>
<feature type="transmembrane region" description="Helical" evidence="9">
    <location>
        <begin position="958"/>
        <end position="981"/>
    </location>
</feature>
<dbReference type="InterPro" id="IPR003593">
    <property type="entry name" value="AAA+_ATPase"/>
</dbReference>
<feature type="transmembrane region" description="Helical" evidence="9">
    <location>
        <begin position="174"/>
        <end position="194"/>
    </location>
</feature>
<dbReference type="SUPFAM" id="SSF90123">
    <property type="entry name" value="ABC transporter transmembrane region"/>
    <property type="match status" value="2"/>
</dbReference>
<feature type="domain" description="ABC transmembrane type-1" evidence="11">
    <location>
        <begin position="700"/>
        <end position="983"/>
    </location>
</feature>
<feature type="transmembrane region" description="Helical" evidence="9">
    <location>
        <begin position="839"/>
        <end position="860"/>
    </location>
</feature>
<feature type="domain" description="ABC transporter" evidence="10">
    <location>
        <begin position="1014"/>
        <end position="1232"/>
    </location>
</feature>
<protein>
    <submittedName>
        <fullName evidence="12">ABC transporter, ATP-binding protein</fullName>
        <ecNumber evidence="12">3.6.3.44</ecNumber>
    </submittedName>
</protein>
<dbReference type="InterPro" id="IPR027417">
    <property type="entry name" value="P-loop_NTPase"/>
</dbReference>
<evidence type="ECO:0000256" key="9">
    <source>
        <dbReference type="SAM" id="Phobius"/>
    </source>
</evidence>
<dbReference type="SUPFAM" id="SSF52540">
    <property type="entry name" value="P-loop containing nucleoside triphosphate hydrolases"/>
    <property type="match status" value="2"/>
</dbReference>
<name>A0A087EK78_9BIFI</name>
<dbReference type="PROSITE" id="PS50929">
    <property type="entry name" value="ABC_TM1F"/>
    <property type="match status" value="2"/>
</dbReference>
<dbReference type="GO" id="GO:0140359">
    <property type="term" value="F:ABC-type transporter activity"/>
    <property type="evidence" value="ECO:0007669"/>
    <property type="project" value="InterPro"/>
</dbReference>
<keyword evidence="5" id="KW-0547">Nucleotide-binding</keyword>
<keyword evidence="8 9" id="KW-0472">Membrane</keyword>
<dbReference type="InterPro" id="IPR036640">
    <property type="entry name" value="ABC1_TM_sf"/>
</dbReference>
<evidence type="ECO:0000256" key="2">
    <source>
        <dbReference type="ARBA" id="ARBA00022448"/>
    </source>
</evidence>
<dbReference type="Gene3D" id="3.40.50.300">
    <property type="entry name" value="P-loop containing nucleotide triphosphate hydrolases"/>
    <property type="match status" value="2"/>
</dbReference>
<dbReference type="FunFam" id="3.40.50.300:FF:000854">
    <property type="entry name" value="Multidrug ABC transporter ATP-binding protein"/>
    <property type="match status" value="1"/>
</dbReference>
<dbReference type="eggNOG" id="COG1132">
    <property type="taxonomic scope" value="Bacteria"/>
</dbReference>
<feature type="transmembrane region" description="Helical" evidence="9">
    <location>
        <begin position="21"/>
        <end position="42"/>
    </location>
</feature>
<comment type="caution">
    <text evidence="12">The sequence shown here is derived from an EMBL/GenBank/DDBJ whole genome shotgun (WGS) entry which is preliminary data.</text>
</comment>
<feature type="transmembrane region" description="Helical" evidence="9">
    <location>
        <begin position="259"/>
        <end position="279"/>
    </location>
</feature>
<dbReference type="Pfam" id="PF00664">
    <property type="entry name" value="ABC_membrane"/>
    <property type="match status" value="2"/>
</dbReference>
<gene>
    <name evidence="12" type="ORF">BITS_0511</name>
</gene>
<feature type="domain" description="ABC transmembrane type-1" evidence="11">
    <location>
        <begin position="62"/>
        <end position="317"/>
    </location>
</feature>
<evidence type="ECO:0000259" key="11">
    <source>
        <dbReference type="PROSITE" id="PS50929"/>
    </source>
</evidence>
<proteinExistence type="predicted"/>
<dbReference type="PROSITE" id="PS00211">
    <property type="entry name" value="ABC_TRANSPORTER_1"/>
    <property type="match status" value="1"/>
</dbReference>
<comment type="subcellular location">
    <subcellularLocation>
        <location evidence="1">Cell membrane</location>
        <topology evidence="1">Multi-pass membrane protein</topology>
    </subcellularLocation>
</comment>
<dbReference type="GO" id="GO:0016887">
    <property type="term" value="F:ATP hydrolysis activity"/>
    <property type="evidence" value="ECO:0007669"/>
    <property type="project" value="InterPro"/>
</dbReference>
<dbReference type="GO" id="GO:0005524">
    <property type="term" value="F:ATP binding"/>
    <property type="evidence" value="ECO:0007669"/>
    <property type="project" value="UniProtKB-KW"/>
</dbReference>
<feature type="transmembrane region" description="Helical" evidence="9">
    <location>
        <begin position="148"/>
        <end position="168"/>
    </location>
</feature>
<dbReference type="AlphaFoldDB" id="A0A087EK78"/>
<dbReference type="Proteomes" id="UP000029080">
    <property type="component" value="Unassembled WGS sequence"/>
</dbReference>
<evidence type="ECO:0000313" key="13">
    <source>
        <dbReference type="Proteomes" id="UP000029080"/>
    </source>
</evidence>